<reference evidence="2" key="1">
    <citation type="submission" date="2021-03" db="EMBL/GenBank/DDBJ databases">
        <title>Leucobacter chromiisoli sp. nov., isolated from chromium-containing soil of chemical plant.</title>
        <authorList>
            <person name="Xu Z."/>
        </authorList>
    </citation>
    <scope>NUCLEOTIDE SEQUENCE</scope>
    <source>
        <strain evidence="2">S27</strain>
    </source>
</reference>
<organism evidence="2 3">
    <name type="scientific">Leucobacter weissii</name>
    <dbReference type="NCBI Taxonomy" id="1983706"/>
    <lineage>
        <taxon>Bacteria</taxon>
        <taxon>Bacillati</taxon>
        <taxon>Actinomycetota</taxon>
        <taxon>Actinomycetes</taxon>
        <taxon>Micrococcales</taxon>
        <taxon>Microbacteriaceae</taxon>
        <taxon>Leucobacter</taxon>
    </lineage>
</organism>
<proteinExistence type="predicted"/>
<keyword evidence="1" id="KW-1133">Transmembrane helix</keyword>
<protein>
    <submittedName>
        <fullName evidence="2">Uncharacterized protein</fullName>
    </submittedName>
</protein>
<feature type="transmembrane region" description="Helical" evidence="1">
    <location>
        <begin position="6"/>
        <end position="24"/>
    </location>
</feature>
<name>A0A939MNZ2_9MICO</name>
<sequence length="373" mass="39807">MPPRSGYPSTIVAAGAASTIGAALRRRGFRIVVAGAVVAGLALTGVVAGAGAAVAAAPSGAPAVQRQAEKRTPPAETSKKRAVKISIAAPKTVRFRNAFSVTVRLSAKQAVRFGKARVSAGGYAKTVTVERKRSSSKQAQKRRSVSFTVRVPKRAASETGKTSVRVTYLGSSRTEKATAKQGLEVVRNAQQRAAVRSIAELRRTAEQQDAWASRWCLSTLGAVWTTDVVEGWNARIGGKLVLAGEGKPAGTLQRLIDRANASKNPYLEDKIVWNRVDWTRAELVSQIEEIRAQIPEEYRDRSWVQPKHDGGSITVVSPWPALKALADRKTKRFDGTAFFASKIPVAGIADGGIASPSWYIGTGDGCEVLPLPV</sequence>
<comment type="caution">
    <text evidence="2">The sequence shown here is derived from an EMBL/GenBank/DDBJ whole genome shotgun (WGS) entry which is preliminary data.</text>
</comment>
<dbReference type="Proteomes" id="UP000664382">
    <property type="component" value="Unassembled WGS sequence"/>
</dbReference>
<keyword evidence="1" id="KW-0472">Membrane</keyword>
<dbReference type="AlphaFoldDB" id="A0A939MNZ2"/>
<keyword evidence="1" id="KW-0812">Transmembrane</keyword>
<gene>
    <name evidence="2" type="ORF">J4H92_10105</name>
</gene>
<dbReference type="RefSeq" id="WP_208098065.1">
    <property type="nucleotide sequence ID" value="NZ_JAGDYM010000011.1"/>
</dbReference>
<accession>A0A939MNZ2</accession>
<evidence type="ECO:0000313" key="3">
    <source>
        <dbReference type="Proteomes" id="UP000664382"/>
    </source>
</evidence>
<feature type="transmembrane region" description="Helical" evidence="1">
    <location>
        <begin position="31"/>
        <end position="57"/>
    </location>
</feature>
<dbReference type="EMBL" id="JAGDYM010000011">
    <property type="protein sequence ID" value="MBO1902297.1"/>
    <property type="molecule type" value="Genomic_DNA"/>
</dbReference>
<keyword evidence="3" id="KW-1185">Reference proteome</keyword>
<evidence type="ECO:0000313" key="2">
    <source>
        <dbReference type="EMBL" id="MBO1902297.1"/>
    </source>
</evidence>
<evidence type="ECO:0000256" key="1">
    <source>
        <dbReference type="SAM" id="Phobius"/>
    </source>
</evidence>